<dbReference type="GO" id="GO:0005886">
    <property type="term" value="C:plasma membrane"/>
    <property type="evidence" value="ECO:0007669"/>
    <property type="project" value="UniProtKB-SubCell"/>
</dbReference>
<dbReference type="SUPFAM" id="SSF64182">
    <property type="entry name" value="DHH phosphoesterases"/>
    <property type="match status" value="1"/>
</dbReference>
<dbReference type="PIRSF" id="PIRSF026583">
    <property type="entry name" value="YybT"/>
    <property type="match status" value="1"/>
</dbReference>
<feature type="binding site" evidence="7">
    <location>
        <position position="522"/>
    </location>
    <ligand>
        <name>Mn(2+)</name>
        <dbReference type="ChEBI" id="CHEBI:29035"/>
        <label>2</label>
    </ligand>
</feature>
<evidence type="ECO:0000256" key="8">
    <source>
        <dbReference type="SAM" id="Phobius"/>
    </source>
</evidence>
<keyword evidence="3 8" id="KW-0812">Transmembrane</keyword>
<dbReference type="InterPro" id="IPR000160">
    <property type="entry name" value="GGDEF_dom"/>
</dbReference>
<evidence type="ECO:0000256" key="5">
    <source>
        <dbReference type="ARBA" id="ARBA00023136"/>
    </source>
</evidence>
<dbReference type="InterPro" id="IPR014528">
    <property type="entry name" value="GdpP/PdeA"/>
</dbReference>
<evidence type="ECO:0000313" key="10">
    <source>
        <dbReference type="EMBL" id="PVY84319.1"/>
    </source>
</evidence>
<feature type="binding site" evidence="7">
    <location>
        <position position="465"/>
    </location>
    <ligand>
        <name>Mn(2+)</name>
        <dbReference type="ChEBI" id="CHEBI:29035"/>
        <label>2</label>
    </ligand>
</feature>
<accession>A0A2U1D9L1</accession>
<evidence type="ECO:0000256" key="4">
    <source>
        <dbReference type="ARBA" id="ARBA00022989"/>
    </source>
</evidence>
<comment type="similarity">
    <text evidence="6">Belongs to the GdpP/PdeA phosphodiesterase family.</text>
</comment>
<evidence type="ECO:0000259" key="9">
    <source>
        <dbReference type="PROSITE" id="PS50887"/>
    </source>
</evidence>
<proteinExistence type="inferred from homology"/>
<dbReference type="InterPro" id="IPR049553">
    <property type="entry name" value="GdpP-like_PAS"/>
</dbReference>
<dbReference type="EMBL" id="QEKT01000004">
    <property type="protein sequence ID" value="PVY84319.1"/>
    <property type="molecule type" value="Genomic_DNA"/>
</dbReference>
<feature type="binding site" evidence="7">
    <location>
        <position position="440"/>
    </location>
    <ligand>
        <name>Mn(2+)</name>
        <dbReference type="ChEBI" id="CHEBI:29035"/>
        <label>2</label>
    </ligand>
</feature>
<feature type="domain" description="GGDEF" evidence="9">
    <location>
        <begin position="185"/>
        <end position="313"/>
    </location>
</feature>
<dbReference type="InterPro" id="IPR003156">
    <property type="entry name" value="DHHA1_dom"/>
</dbReference>
<feature type="binding site" evidence="7">
    <location>
        <position position="440"/>
    </location>
    <ligand>
        <name>Mn(2+)</name>
        <dbReference type="ChEBI" id="CHEBI:29035"/>
        <label>1</label>
    </ligand>
</feature>
<dbReference type="GO" id="GO:0016787">
    <property type="term" value="F:hydrolase activity"/>
    <property type="evidence" value="ECO:0007669"/>
    <property type="project" value="UniProtKB-UniRule"/>
</dbReference>
<keyword evidence="11" id="KW-1185">Reference proteome</keyword>
<sequence length="677" mass="74815">MKKWLNFTNLPKLSKRMDLAVLYWLILGISLFSVIYAFIINWGLGLIWLGVVLIALRYGINTTQAASQDTEEYLNDLTYRVSRTEQEALIEMPIGIILLDKSGHIDWVNPYVQSYLGQQDIIGLLLKDVDAGLSLAVKNYTADNQAHQIDWLNRVFKVAVQENLHVVYLMDVTPSVEIQQQFQNHRLIGGLISVDNYEEVTDGLSDSESSKLRTYVTSELSDWAVTHGLYLRRLSPVSYLLFGYQTGLRAAEDDKFGVVKSIREATAQQNSPLTLSMGIAYGQEDINKLIKLAQTNLDLALGRGGDQVVVKSEDAPARFYGGTTNPMEKRTRVRARVVSQTIAELMDQADQVMMVGHNMPDLDSIGAALGLWRFAQTRNKPAYVVVDEGNIYSDIQLLLTELRKSSADDDRPGYAIGSSIIDEESAVPQATERTLLILVDHAKADLTGAPELLEKLGSHLVVIDHHRLAERGLNQKPLLSYIEPYASSTSELVAELLQYQNQSDAPITKIEATAMLGGIQIDTKNFTLRTGSRTFDAASYLRANGADSNLIQAFMKEKFSDFQARTHLINMTKIEDQAAIVVGENDQIYPGVITAQAADELLQISGVDASFVITKRRDGRVGISARSTGNYNVQTVMEAMGGGGHLSNAATQIKGINTDDAYRQLMDAIASQAEKAE</sequence>
<keyword evidence="6" id="KW-0378">Hydrolase</keyword>
<feature type="binding site" evidence="7">
    <location>
        <position position="357"/>
    </location>
    <ligand>
        <name>Mn(2+)</name>
        <dbReference type="ChEBI" id="CHEBI:29035"/>
        <label>1</label>
    </ligand>
</feature>
<organism evidence="10 11">
    <name type="scientific">Convivina intestini</name>
    <dbReference type="NCBI Taxonomy" id="1505726"/>
    <lineage>
        <taxon>Bacteria</taxon>
        <taxon>Bacillati</taxon>
        <taxon>Bacillota</taxon>
        <taxon>Bacilli</taxon>
        <taxon>Lactobacillales</taxon>
        <taxon>Lactobacillaceae</taxon>
        <taxon>Convivina</taxon>
    </lineage>
</organism>
<dbReference type="FunFam" id="3.90.1640.10:FF:000002">
    <property type="entry name" value="Cyclic-di-AMP phosphodiesterase"/>
    <property type="match status" value="1"/>
</dbReference>
<evidence type="ECO:0000313" key="11">
    <source>
        <dbReference type="Proteomes" id="UP000245433"/>
    </source>
</evidence>
<reference evidence="10 11" key="1">
    <citation type="submission" date="2018-04" db="EMBL/GenBank/DDBJ databases">
        <title>Genomic Encyclopedia of Type Strains, Phase IV (KMG-IV): sequencing the most valuable type-strain genomes for metagenomic binning, comparative biology and taxonomic classification.</title>
        <authorList>
            <person name="Goeker M."/>
        </authorList>
    </citation>
    <scope>NUCLEOTIDE SEQUENCE [LARGE SCALE GENOMIC DNA]</scope>
    <source>
        <strain evidence="10 11">DSM 28795</strain>
    </source>
</reference>
<keyword evidence="5 6" id="KW-0472">Membrane</keyword>
<dbReference type="Proteomes" id="UP000245433">
    <property type="component" value="Unassembled WGS sequence"/>
</dbReference>
<dbReference type="PANTHER" id="PTHR47618:SF2">
    <property type="entry name" value="CYCLIC-DI-AMP PHOSPHODIESTERASE GDPP"/>
    <property type="match status" value="1"/>
</dbReference>
<comment type="function">
    <text evidence="6">Has phosphodiesterase (PDE) activity against cyclic-di-AMP (c-di-AMP).</text>
</comment>
<dbReference type="Pfam" id="PF01368">
    <property type="entry name" value="DHH"/>
    <property type="match status" value="1"/>
</dbReference>
<dbReference type="Gene3D" id="3.30.450.20">
    <property type="entry name" value="PAS domain"/>
    <property type="match status" value="1"/>
</dbReference>
<dbReference type="GO" id="GO:0106409">
    <property type="term" value="F:cyclic-di-AMP phosphodiesterase activity"/>
    <property type="evidence" value="ECO:0007669"/>
    <property type="project" value="RHEA"/>
</dbReference>
<dbReference type="OrthoDB" id="9759476at2"/>
<dbReference type="AlphaFoldDB" id="A0A2U1D9L1"/>
<feature type="binding site" evidence="7">
    <location>
        <position position="361"/>
    </location>
    <ligand>
        <name>Mn(2+)</name>
        <dbReference type="ChEBI" id="CHEBI:29035"/>
        <label>1</label>
    </ligand>
</feature>
<comment type="cofactor">
    <cofactor evidence="7">
        <name>Mn(2+)</name>
        <dbReference type="ChEBI" id="CHEBI:29035"/>
    </cofactor>
    <text evidence="7">For phosphodiesterase activity, probably binds 2 Mn(2+) per subunit.</text>
</comment>
<evidence type="ECO:0000256" key="2">
    <source>
        <dbReference type="ARBA" id="ARBA00022475"/>
    </source>
</evidence>
<evidence type="ECO:0000256" key="3">
    <source>
        <dbReference type="ARBA" id="ARBA00022692"/>
    </source>
</evidence>
<dbReference type="PANTHER" id="PTHR47618">
    <property type="entry name" value="BIFUNCTIONAL OLIGORIBONUCLEASE AND PAP PHOSPHATASE NRNA"/>
    <property type="match status" value="1"/>
</dbReference>
<dbReference type="Pfam" id="PF24898">
    <property type="entry name" value="GGDEF_GdpP"/>
    <property type="match status" value="1"/>
</dbReference>
<protein>
    <recommendedName>
        <fullName evidence="6">Cyclic-di-AMP phosphodiesterase</fullName>
        <ecNumber evidence="6">3.1.4.-</ecNumber>
    </recommendedName>
</protein>
<comment type="caution">
    <text evidence="10">The sequence shown here is derived from an EMBL/GenBank/DDBJ whole genome shotgun (WGS) entry which is preliminary data.</text>
</comment>
<dbReference type="Gene3D" id="3.90.1640.10">
    <property type="entry name" value="inorganic pyrophosphatase (n-terminal core)"/>
    <property type="match status" value="1"/>
</dbReference>
<keyword evidence="7" id="KW-0479">Metal-binding</keyword>
<dbReference type="InterPro" id="IPR038763">
    <property type="entry name" value="DHH_sf"/>
</dbReference>
<dbReference type="Pfam" id="PF21370">
    <property type="entry name" value="PAS_GdpP"/>
    <property type="match status" value="1"/>
</dbReference>
<dbReference type="GO" id="GO:0046872">
    <property type="term" value="F:metal ion binding"/>
    <property type="evidence" value="ECO:0007669"/>
    <property type="project" value="UniProtKB-KW"/>
</dbReference>
<comment type="catalytic activity">
    <reaction evidence="6">
        <text>3',3'-c-di-AMP + H2O = 5'-O-phosphonoadenylyl-(3'-&gt;5')-adenosine + H(+)</text>
        <dbReference type="Rhea" id="RHEA:54420"/>
        <dbReference type="ChEBI" id="CHEBI:15377"/>
        <dbReference type="ChEBI" id="CHEBI:15378"/>
        <dbReference type="ChEBI" id="CHEBI:71500"/>
        <dbReference type="ChEBI" id="CHEBI:138171"/>
    </reaction>
</comment>
<comment type="subcellular location">
    <subcellularLocation>
        <location evidence="1">Cell membrane</location>
        <topology evidence="1">Multi-pass membrane protein</topology>
    </subcellularLocation>
</comment>
<dbReference type="InterPro" id="IPR001667">
    <property type="entry name" value="DDH_dom"/>
</dbReference>
<evidence type="ECO:0000256" key="7">
    <source>
        <dbReference type="PIRSR" id="PIRSR026583-50"/>
    </source>
</evidence>
<evidence type="ECO:0000256" key="6">
    <source>
        <dbReference type="PIRNR" id="PIRNR026583"/>
    </source>
</evidence>
<dbReference type="Gene3D" id="3.10.310.30">
    <property type="match status" value="1"/>
</dbReference>
<gene>
    <name evidence="10" type="ORF">C7384_10464</name>
</gene>
<keyword evidence="2 6" id="KW-1003">Cell membrane</keyword>
<dbReference type="GO" id="GO:0003676">
    <property type="term" value="F:nucleic acid binding"/>
    <property type="evidence" value="ECO:0007669"/>
    <property type="project" value="UniProtKB-UniRule"/>
</dbReference>
<dbReference type="RefSeq" id="WP_089939132.1">
    <property type="nucleotide sequence ID" value="NZ_CAKOEX010000006.1"/>
</dbReference>
<keyword evidence="7" id="KW-0464">Manganese</keyword>
<name>A0A2U1D9L1_9LACO</name>
<dbReference type="InterPro" id="IPR051319">
    <property type="entry name" value="Oligoribo/pAp-PDE_c-di-AMP_PDE"/>
</dbReference>
<dbReference type="EC" id="3.1.4.-" evidence="6"/>
<dbReference type="Pfam" id="PF02272">
    <property type="entry name" value="DHHA1"/>
    <property type="match status" value="1"/>
</dbReference>
<feature type="binding site" evidence="7">
    <location>
        <position position="363"/>
    </location>
    <ligand>
        <name>Mn(2+)</name>
        <dbReference type="ChEBI" id="CHEBI:29035"/>
        <label>2</label>
    </ligand>
</feature>
<evidence type="ECO:0000256" key="1">
    <source>
        <dbReference type="ARBA" id="ARBA00004651"/>
    </source>
</evidence>
<dbReference type="PROSITE" id="PS50887">
    <property type="entry name" value="GGDEF"/>
    <property type="match status" value="1"/>
</dbReference>
<keyword evidence="4 8" id="KW-1133">Transmembrane helix</keyword>
<feature type="transmembrane region" description="Helical" evidence="8">
    <location>
        <begin position="21"/>
        <end position="54"/>
    </location>
</feature>